<proteinExistence type="predicted"/>
<evidence type="ECO:0000313" key="2">
    <source>
        <dbReference type="Proteomes" id="UP000245263"/>
    </source>
</evidence>
<dbReference type="RefSeq" id="WP_109018867.1">
    <property type="nucleotide sequence ID" value="NZ_AP025028.1"/>
</dbReference>
<sequence length="72" mass="8074">MSGTYTPNGGSVTGNIVGNKFIGNWAEKESGDNGTFEFELSIRRMTPNPTHLTGIWKHNDEQEWQTGWDCVK</sequence>
<organism evidence="1 2">
    <name type="scientific">Leptospira kobayashii</name>
    <dbReference type="NCBI Taxonomy" id="1917830"/>
    <lineage>
        <taxon>Bacteria</taxon>
        <taxon>Pseudomonadati</taxon>
        <taxon>Spirochaetota</taxon>
        <taxon>Spirochaetia</taxon>
        <taxon>Leptospirales</taxon>
        <taxon>Leptospiraceae</taxon>
        <taxon>Leptospira</taxon>
    </lineage>
</organism>
<dbReference type="EMBL" id="AP025028">
    <property type="protein sequence ID" value="BDA78438.1"/>
    <property type="molecule type" value="Genomic_DNA"/>
</dbReference>
<evidence type="ECO:0000313" key="1">
    <source>
        <dbReference type="EMBL" id="BDA78438.1"/>
    </source>
</evidence>
<reference evidence="1 2" key="1">
    <citation type="submission" date="2021-08" db="EMBL/GenBank/DDBJ databases">
        <title>Complete genome sequence of Leptospira kobayashii strain E30.</title>
        <authorList>
            <person name="Nakao R."/>
            <person name="Nakamura S."/>
            <person name="Masuzawa T."/>
            <person name="Koizumi N."/>
        </authorList>
    </citation>
    <scope>NUCLEOTIDE SEQUENCE [LARGE SCALE GENOMIC DNA]</scope>
    <source>
        <strain evidence="1 2">E30</strain>
    </source>
</reference>
<accession>A0ABN6KFL8</accession>
<protein>
    <submittedName>
        <fullName evidence="1">Uncharacterized protein</fullName>
    </submittedName>
</protein>
<gene>
    <name evidence="1" type="ORF">LPTSP3_g13680</name>
</gene>
<dbReference type="Proteomes" id="UP000245263">
    <property type="component" value="Chromosome 1"/>
</dbReference>
<keyword evidence="2" id="KW-1185">Reference proteome</keyword>
<name>A0ABN6KFL8_9LEPT</name>